<evidence type="ECO:0000313" key="11">
    <source>
        <dbReference type="EMBL" id="MEL0630282.1"/>
    </source>
</evidence>
<comment type="similarity">
    <text evidence="2 9">Belongs to the ABC-2 integral membrane protein family.</text>
</comment>
<evidence type="ECO:0000256" key="9">
    <source>
        <dbReference type="RuleBase" id="RU361157"/>
    </source>
</evidence>
<sequence length="262" mass="29930">MAVVKKRSTLAVWCDVIFAIFLREIKNQSTDKIGLIWSVVSPLIMIAGMTAMRTFMSGGGDTHTMPTMFFMVYGMIFIQFFLTTLSAVSGAIHKNKPLYAFRQVQPISSIIAIGIFDLLIKLFVVFAVVIICFIVKIDIEVHDPISIIFNFFKVWLLAISIGTMLGLAYCYIPELKKVQQLLTRPLFFISGIFFSLQDIPREYWHYLDWNPLLHAVELTRYAAYPSYGSDGVSYFFLDMCTLLSVFFALACYHISWKQAISR</sequence>
<dbReference type="PANTHER" id="PTHR30413:SF8">
    <property type="entry name" value="TRANSPORT PERMEASE PROTEIN"/>
    <property type="match status" value="1"/>
</dbReference>
<evidence type="ECO:0000256" key="4">
    <source>
        <dbReference type="ARBA" id="ARBA00022475"/>
    </source>
</evidence>
<feature type="transmembrane region" description="Helical" evidence="9">
    <location>
        <begin position="181"/>
        <end position="199"/>
    </location>
</feature>
<evidence type="ECO:0000256" key="1">
    <source>
        <dbReference type="ARBA" id="ARBA00004429"/>
    </source>
</evidence>
<protein>
    <recommendedName>
        <fullName evidence="9">Transport permease protein</fullName>
    </recommendedName>
</protein>
<keyword evidence="12" id="KW-1185">Reference proteome</keyword>
<dbReference type="Proteomes" id="UP001369082">
    <property type="component" value="Unassembled WGS sequence"/>
</dbReference>
<feature type="transmembrane region" description="Helical" evidence="9">
    <location>
        <begin position="68"/>
        <end position="89"/>
    </location>
</feature>
<keyword evidence="5" id="KW-0997">Cell inner membrane</keyword>
<dbReference type="PANTHER" id="PTHR30413">
    <property type="entry name" value="INNER MEMBRANE TRANSPORT PERMEASE"/>
    <property type="match status" value="1"/>
</dbReference>
<evidence type="ECO:0000256" key="8">
    <source>
        <dbReference type="ARBA" id="ARBA00023136"/>
    </source>
</evidence>
<dbReference type="PRINTS" id="PR00164">
    <property type="entry name" value="ABC2TRNSPORT"/>
</dbReference>
<feature type="transmembrane region" description="Helical" evidence="9">
    <location>
        <begin position="147"/>
        <end position="169"/>
    </location>
</feature>
<dbReference type="EMBL" id="JBAKAZ010000048">
    <property type="protein sequence ID" value="MEL0630282.1"/>
    <property type="molecule type" value="Genomic_DNA"/>
</dbReference>
<evidence type="ECO:0000313" key="12">
    <source>
        <dbReference type="Proteomes" id="UP001369082"/>
    </source>
</evidence>
<evidence type="ECO:0000256" key="2">
    <source>
        <dbReference type="ARBA" id="ARBA00007783"/>
    </source>
</evidence>
<dbReference type="Pfam" id="PF01061">
    <property type="entry name" value="ABC2_membrane"/>
    <property type="match status" value="1"/>
</dbReference>
<keyword evidence="3 9" id="KW-0813">Transport</keyword>
<evidence type="ECO:0000259" key="10">
    <source>
        <dbReference type="PROSITE" id="PS51012"/>
    </source>
</evidence>
<keyword evidence="4 9" id="KW-1003">Cell membrane</keyword>
<evidence type="ECO:0000256" key="3">
    <source>
        <dbReference type="ARBA" id="ARBA00022448"/>
    </source>
</evidence>
<evidence type="ECO:0000256" key="5">
    <source>
        <dbReference type="ARBA" id="ARBA00022519"/>
    </source>
</evidence>
<feature type="transmembrane region" description="Helical" evidence="9">
    <location>
        <begin position="234"/>
        <end position="254"/>
    </location>
</feature>
<accession>A0ABU9GSG6</accession>
<keyword evidence="8 9" id="KW-0472">Membrane</keyword>
<feature type="transmembrane region" description="Helical" evidence="9">
    <location>
        <begin position="110"/>
        <end position="135"/>
    </location>
</feature>
<gene>
    <name evidence="11" type="ORF">V6256_11755</name>
</gene>
<evidence type="ECO:0000256" key="7">
    <source>
        <dbReference type="ARBA" id="ARBA00022989"/>
    </source>
</evidence>
<keyword evidence="7 9" id="KW-1133">Transmembrane helix</keyword>
<feature type="transmembrane region" description="Helical" evidence="9">
    <location>
        <begin position="33"/>
        <end position="56"/>
    </location>
</feature>
<reference evidence="11 12" key="1">
    <citation type="submission" date="2024-02" db="EMBL/GenBank/DDBJ databases">
        <title>Bacteria isolated from the canopy kelp, Nereocystis luetkeana.</title>
        <authorList>
            <person name="Pfister C.A."/>
            <person name="Younker I.T."/>
            <person name="Light S.H."/>
        </authorList>
    </citation>
    <scope>NUCLEOTIDE SEQUENCE [LARGE SCALE GENOMIC DNA]</scope>
    <source>
        <strain evidence="11 12">TI.1.05</strain>
    </source>
</reference>
<keyword evidence="6 9" id="KW-0812">Transmembrane</keyword>
<comment type="caution">
    <text evidence="11">The sequence shown here is derived from an EMBL/GenBank/DDBJ whole genome shotgun (WGS) entry which is preliminary data.</text>
</comment>
<feature type="domain" description="ABC transmembrane type-2" evidence="10">
    <location>
        <begin position="33"/>
        <end position="257"/>
    </location>
</feature>
<dbReference type="PROSITE" id="PS51012">
    <property type="entry name" value="ABC_TM2"/>
    <property type="match status" value="1"/>
</dbReference>
<dbReference type="RefSeq" id="WP_341598408.1">
    <property type="nucleotide sequence ID" value="NZ_JBAKAZ010000048.1"/>
</dbReference>
<name>A0ABU9GSG6_9GAMM</name>
<dbReference type="InterPro" id="IPR047817">
    <property type="entry name" value="ABC2_TM_bact-type"/>
</dbReference>
<evidence type="ECO:0000256" key="6">
    <source>
        <dbReference type="ARBA" id="ARBA00022692"/>
    </source>
</evidence>
<proteinExistence type="inferred from homology"/>
<comment type="subcellular location">
    <subcellularLocation>
        <location evidence="1 9">Cell inner membrane</location>
        <topology evidence="1 9">Multi-pass membrane protein</topology>
    </subcellularLocation>
</comment>
<organism evidence="11 12">
    <name type="scientific">Psychromonas aquatilis</name>
    <dbReference type="NCBI Taxonomy" id="2005072"/>
    <lineage>
        <taxon>Bacteria</taxon>
        <taxon>Pseudomonadati</taxon>
        <taxon>Pseudomonadota</taxon>
        <taxon>Gammaproteobacteria</taxon>
        <taxon>Alteromonadales</taxon>
        <taxon>Psychromonadaceae</taxon>
        <taxon>Psychromonas</taxon>
    </lineage>
</organism>
<dbReference type="InterPro" id="IPR000412">
    <property type="entry name" value="ABC_2_transport"/>
</dbReference>
<dbReference type="InterPro" id="IPR013525">
    <property type="entry name" value="ABC2_TM"/>
</dbReference>